<feature type="region of interest" description="Disordered" evidence="1">
    <location>
        <begin position="121"/>
        <end position="143"/>
    </location>
</feature>
<feature type="compositionally biased region" description="Basic and acidic residues" evidence="1">
    <location>
        <begin position="535"/>
        <end position="549"/>
    </location>
</feature>
<gene>
    <name evidence="3" type="ORF">SAMN04488556_0566</name>
</gene>
<feature type="compositionally biased region" description="Basic and acidic residues" evidence="1">
    <location>
        <begin position="121"/>
        <end position="137"/>
    </location>
</feature>
<dbReference type="InterPro" id="IPR004879">
    <property type="entry name" value="Ssp411-like_TRX"/>
</dbReference>
<dbReference type="PROSITE" id="PS51352">
    <property type="entry name" value="THIOREDOXIN_2"/>
    <property type="match status" value="1"/>
</dbReference>
<dbReference type="SUPFAM" id="SSF48208">
    <property type="entry name" value="Six-hairpin glycosidases"/>
    <property type="match status" value="1"/>
</dbReference>
<dbReference type="PIRSF" id="PIRSF006402">
    <property type="entry name" value="UCP006402_thioredoxin"/>
    <property type="match status" value="1"/>
</dbReference>
<keyword evidence="4" id="KW-1185">Reference proteome</keyword>
<dbReference type="PANTHER" id="PTHR42899">
    <property type="entry name" value="SPERMATOGENESIS-ASSOCIATED PROTEIN 20"/>
    <property type="match status" value="1"/>
</dbReference>
<evidence type="ECO:0000313" key="3">
    <source>
        <dbReference type="EMBL" id="SFS39747.1"/>
    </source>
</evidence>
<evidence type="ECO:0000256" key="1">
    <source>
        <dbReference type="SAM" id="MobiDB-lite"/>
    </source>
</evidence>
<dbReference type="InterPro" id="IPR012341">
    <property type="entry name" value="6hp_glycosidase-like_sf"/>
</dbReference>
<dbReference type="Gene3D" id="1.50.10.10">
    <property type="match status" value="1"/>
</dbReference>
<proteinExistence type="predicted"/>
<sequence length="549" mass="60226">MDDVTRVEWRAWGQAAFDEAESADVPVLLSLTATWCDHCHEMDEQTYAEPRIAANINDRFVPVRVDADRRPRVRDRYNMGGFPSTVFLAPDGAMLTGAGYLGPDGMRQVLDSVGTMWESKGEDASRIPRPLREDEPPAGRLSSDVEGSMLAQLEESYDETAGGWGVEPKFPLPDALEFALKRDREMARRSLEAVSANLFDEYDGGFYRFGAQADWGEIQHEKLLDSNAALVRAFSNAYLYTGREEYQEPASRTIEYLTTTLWNDDADAFANSQAPGEEGSYTLEASDRAAVDDPPVDAGVFAGPNGLAIEALLTYFAYTDDERARRYAERALETLRTDLLEDGVVAHRLPDEVTDSLERTPLLLTQARGLRAMLASASVLGAETLEGARNIADVTIETLRDGDSFVDAPARGAGLLERSLRPLDANVALADALVDLAILTGEERYRTVARETLEDFAGASDRFGVQMAKYGSVAARLLEDPLVVRLGTDAGTDLHRAALRVADHEKVVVPNATTELERGAARVERGDRASAVAETPEKLSEEVRTILEQ</sequence>
<name>A0A1I6PHS3_9EURY</name>
<dbReference type="EMBL" id="FOZS01000001">
    <property type="protein sequence ID" value="SFS39747.1"/>
    <property type="molecule type" value="Genomic_DNA"/>
</dbReference>
<dbReference type="AlphaFoldDB" id="A0A1I6PHS3"/>
<dbReference type="InterPro" id="IPR036249">
    <property type="entry name" value="Thioredoxin-like_sf"/>
</dbReference>
<evidence type="ECO:0000259" key="2">
    <source>
        <dbReference type="PROSITE" id="PS51352"/>
    </source>
</evidence>
<dbReference type="InterPro" id="IPR008928">
    <property type="entry name" value="6-hairpin_glycosidase_sf"/>
</dbReference>
<dbReference type="RefSeq" id="WP_092901256.1">
    <property type="nucleotide sequence ID" value="NZ_FOZS01000001.1"/>
</dbReference>
<feature type="compositionally biased region" description="Basic and acidic residues" evidence="1">
    <location>
        <begin position="518"/>
        <end position="528"/>
    </location>
</feature>
<dbReference type="GO" id="GO:0005975">
    <property type="term" value="P:carbohydrate metabolic process"/>
    <property type="evidence" value="ECO:0007669"/>
    <property type="project" value="InterPro"/>
</dbReference>
<dbReference type="InterPro" id="IPR013766">
    <property type="entry name" value="Thioredoxin_domain"/>
</dbReference>
<dbReference type="InterPro" id="IPR024705">
    <property type="entry name" value="Ssp411"/>
</dbReference>
<feature type="domain" description="Thioredoxin" evidence="2">
    <location>
        <begin position="1"/>
        <end position="115"/>
    </location>
</feature>
<dbReference type="Gene3D" id="3.40.30.10">
    <property type="entry name" value="Glutaredoxin"/>
    <property type="match status" value="1"/>
</dbReference>
<dbReference type="SUPFAM" id="SSF52833">
    <property type="entry name" value="Thioredoxin-like"/>
    <property type="match status" value="1"/>
</dbReference>
<feature type="region of interest" description="Disordered" evidence="1">
    <location>
        <begin position="518"/>
        <end position="549"/>
    </location>
</feature>
<dbReference type="Proteomes" id="UP000199199">
    <property type="component" value="Unassembled WGS sequence"/>
</dbReference>
<dbReference type="OrthoDB" id="202131at2157"/>
<evidence type="ECO:0000313" key="4">
    <source>
        <dbReference type="Proteomes" id="UP000199199"/>
    </source>
</evidence>
<organism evidence="3 4">
    <name type="scientific">Halostagnicola kamekurae</name>
    <dbReference type="NCBI Taxonomy" id="619731"/>
    <lineage>
        <taxon>Archaea</taxon>
        <taxon>Methanobacteriati</taxon>
        <taxon>Methanobacteriota</taxon>
        <taxon>Stenosarchaea group</taxon>
        <taxon>Halobacteria</taxon>
        <taxon>Halobacteriales</taxon>
        <taxon>Natrialbaceae</taxon>
        <taxon>Halostagnicola</taxon>
    </lineage>
</organism>
<dbReference type="PANTHER" id="PTHR42899:SF1">
    <property type="entry name" value="SPERMATOGENESIS-ASSOCIATED PROTEIN 20"/>
    <property type="match status" value="1"/>
</dbReference>
<dbReference type="Pfam" id="PF03190">
    <property type="entry name" value="Thioredox_DsbH"/>
    <property type="match status" value="1"/>
</dbReference>
<protein>
    <recommendedName>
        <fullName evidence="2">Thioredoxin domain-containing protein</fullName>
    </recommendedName>
</protein>
<reference evidence="4" key="1">
    <citation type="submission" date="2016-10" db="EMBL/GenBank/DDBJ databases">
        <authorList>
            <person name="Varghese N."/>
            <person name="Submissions S."/>
        </authorList>
    </citation>
    <scope>NUCLEOTIDE SEQUENCE [LARGE SCALE GENOMIC DNA]</scope>
    <source>
        <strain evidence="4">DSM 22427</strain>
    </source>
</reference>
<accession>A0A1I6PHS3</accession>